<dbReference type="AlphaFoldDB" id="A0A5K7YXC1"/>
<sequence>MKRFVILMLLGALLSGCATTQMLKPEQPPELVAKEDKALLVILRDTYFGGAIVFWNYLDDQFIGETMGNTYFITDVEPGQHYVVVETENTCVADLTFEAGKRYFLREGIAMGVWRARTSGFSPVSAEEAMKSIQGLTYLERDPNGKLKNMDPEIFKTAIEEYKADVETNPDAYKEMLQYKGE</sequence>
<evidence type="ECO:0000256" key="1">
    <source>
        <dbReference type="SAM" id="SignalP"/>
    </source>
</evidence>
<dbReference type="Proteomes" id="UP000427769">
    <property type="component" value="Chromosome"/>
</dbReference>
<keyword evidence="1" id="KW-0732">Signal</keyword>
<feature type="chain" id="PRO_5024274033" description="DUF2846 domain-containing protein" evidence="1">
    <location>
        <begin position="21"/>
        <end position="182"/>
    </location>
</feature>
<organism evidence="3 4">
    <name type="scientific">Desulfosarcina widdelii</name>
    <dbReference type="NCBI Taxonomy" id="947919"/>
    <lineage>
        <taxon>Bacteria</taxon>
        <taxon>Pseudomonadati</taxon>
        <taxon>Thermodesulfobacteriota</taxon>
        <taxon>Desulfobacteria</taxon>
        <taxon>Desulfobacterales</taxon>
        <taxon>Desulfosarcinaceae</taxon>
        <taxon>Desulfosarcina</taxon>
    </lineage>
</organism>
<gene>
    <name evidence="3" type="ORF">DSCW_14130</name>
</gene>
<dbReference type="KEGG" id="dwd:DSCW_14130"/>
<proteinExistence type="predicted"/>
<accession>A0A5K7YXC1</accession>
<evidence type="ECO:0000313" key="3">
    <source>
        <dbReference type="EMBL" id="BBO73996.1"/>
    </source>
</evidence>
<dbReference type="PROSITE" id="PS51257">
    <property type="entry name" value="PROKAR_LIPOPROTEIN"/>
    <property type="match status" value="1"/>
</dbReference>
<protein>
    <recommendedName>
        <fullName evidence="2">DUF2846 domain-containing protein</fullName>
    </recommendedName>
</protein>
<feature type="signal peptide" evidence="1">
    <location>
        <begin position="1"/>
        <end position="20"/>
    </location>
</feature>
<name>A0A5K7YXC1_9BACT</name>
<dbReference type="OrthoDB" id="5514360at2"/>
<evidence type="ECO:0000259" key="2">
    <source>
        <dbReference type="Pfam" id="PF11008"/>
    </source>
</evidence>
<reference evidence="3 4" key="1">
    <citation type="submission" date="2019-11" db="EMBL/GenBank/DDBJ databases">
        <title>Comparative genomics of hydrocarbon-degrading Desulfosarcina strains.</title>
        <authorList>
            <person name="Watanabe M."/>
            <person name="Kojima H."/>
            <person name="Fukui M."/>
        </authorList>
    </citation>
    <scope>NUCLEOTIDE SEQUENCE [LARGE SCALE GENOMIC DNA]</scope>
    <source>
        <strain evidence="3 4">PP31</strain>
    </source>
</reference>
<dbReference type="RefSeq" id="WP_155303059.1">
    <property type="nucleotide sequence ID" value="NZ_AP021875.1"/>
</dbReference>
<feature type="domain" description="DUF2846" evidence="2">
    <location>
        <begin position="35"/>
        <end position="115"/>
    </location>
</feature>
<dbReference type="InterPro" id="IPR022548">
    <property type="entry name" value="DUF2846"/>
</dbReference>
<keyword evidence="4" id="KW-1185">Reference proteome</keyword>
<dbReference type="Pfam" id="PF11008">
    <property type="entry name" value="DUF2846"/>
    <property type="match status" value="1"/>
</dbReference>
<evidence type="ECO:0000313" key="4">
    <source>
        <dbReference type="Proteomes" id="UP000427769"/>
    </source>
</evidence>
<dbReference type="EMBL" id="AP021875">
    <property type="protein sequence ID" value="BBO73996.1"/>
    <property type="molecule type" value="Genomic_DNA"/>
</dbReference>